<dbReference type="Proteomes" id="UP000233556">
    <property type="component" value="Unassembled WGS sequence"/>
</dbReference>
<evidence type="ECO:0000313" key="2">
    <source>
        <dbReference type="EMBL" id="PKU26696.1"/>
    </source>
</evidence>
<proteinExistence type="predicted"/>
<dbReference type="InterPro" id="IPR003615">
    <property type="entry name" value="HNH_nuc"/>
</dbReference>
<gene>
    <name evidence="2" type="ORF">llap_22994</name>
</gene>
<reference evidence="3" key="2">
    <citation type="submission" date="2017-12" db="EMBL/GenBank/DDBJ databases">
        <title>Genome sequence of the Bar-tailed Godwit (Limosa lapponica baueri).</title>
        <authorList>
            <person name="Lima N.C.B."/>
            <person name="Parody-Merino A.M."/>
            <person name="Battley P.F."/>
            <person name="Fidler A.E."/>
            <person name="Prosdocimi F."/>
        </authorList>
    </citation>
    <scope>NUCLEOTIDE SEQUENCE [LARGE SCALE GENOMIC DNA]</scope>
</reference>
<sequence length="166" mass="18497">MRPIPDLDGYFASEDGEVVSVRSGVPRVLATQIHKGYRRVTVGVMVCGRRERHRLDVHRLVLLAFAGGPSCEGMEARHLDGDSLNNCPANLAWGSRRENAADAIRHGTLGPGMRARHRKLSDVQVLEIRRRRREGESPRRIASDYGISRDYVRVLASGKAWKCLSG</sequence>
<accession>A0A2I0SYQ3</accession>
<reference evidence="3" key="1">
    <citation type="submission" date="2017-11" db="EMBL/GenBank/DDBJ databases">
        <authorList>
            <person name="Lima N.C."/>
            <person name="Parody-Merino A.M."/>
            <person name="Battley P.F."/>
            <person name="Fidler A.E."/>
            <person name="Prosdocimi F."/>
        </authorList>
    </citation>
    <scope>NUCLEOTIDE SEQUENCE [LARGE SCALE GENOMIC DNA]</scope>
</reference>
<evidence type="ECO:0000313" key="3">
    <source>
        <dbReference type="Proteomes" id="UP000233556"/>
    </source>
</evidence>
<dbReference type="Gene3D" id="3.90.75.20">
    <property type="match status" value="1"/>
</dbReference>
<dbReference type="InterPro" id="IPR044925">
    <property type="entry name" value="His-Me_finger_sf"/>
</dbReference>
<dbReference type="AlphaFoldDB" id="A0A2I0SYQ3"/>
<dbReference type="EMBL" id="KZ537947">
    <property type="protein sequence ID" value="PKU26696.1"/>
    <property type="molecule type" value="Genomic_DNA"/>
</dbReference>
<keyword evidence="3" id="KW-1185">Reference proteome</keyword>
<name>A0A2I0SYQ3_LIMLA</name>
<evidence type="ECO:0000259" key="1">
    <source>
        <dbReference type="Pfam" id="PF13392"/>
    </source>
</evidence>
<keyword evidence="2" id="KW-0540">Nuclease</keyword>
<dbReference type="SUPFAM" id="SSF54060">
    <property type="entry name" value="His-Me finger endonucleases"/>
    <property type="match status" value="1"/>
</dbReference>
<keyword evidence="2" id="KW-0378">Hydrolase</keyword>
<feature type="domain" description="HNH nuclease" evidence="1">
    <location>
        <begin position="57"/>
        <end position="100"/>
    </location>
</feature>
<keyword evidence="2" id="KW-0255">Endonuclease</keyword>
<protein>
    <submittedName>
        <fullName evidence="2">Hnh endonuclease</fullName>
    </submittedName>
</protein>
<organism evidence="2 3">
    <name type="scientific">Limosa lapponica baueri</name>
    <dbReference type="NCBI Taxonomy" id="1758121"/>
    <lineage>
        <taxon>Eukaryota</taxon>
        <taxon>Metazoa</taxon>
        <taxon>Chordata</taxon>
        <taxon>Craniata</taxon>
        <taxon>Vertebrata</taxon>
        <taxon>Euteleostomi</taxon>
        <taxon>Archelosauria</taxon>
        <taxon>Archosauria</taxon>
        <taxon>Dinosauria</taxon>
        <taxon>Saurischia</taxon>
        <taxon>Theropoda</taxon>
        <taxon>Coelurosauria</taxon>
        <taxon>Aves</taxon>
        <taxon>Neognathae</taxon>
        <taxon>Neoaves</taxon>
        <taxon>Charadriiformes</taxon>
        <taxon>Scolopacidae</taxon>
        <taxon>Limosa</taxon>
    </lineage>
</organism>
<dbReference type="Pfam" id="PF13392">
    <property type="entry name" value="HNH_3"/>
    <property type="match status" value="1"/>
</dbReference>
<dbReference type="GO" id="GO:0004519">
    <property type="term" value="F:endonuclease activity"/>
    <property type="evidence" value="ECO:0007669"/>
    <property type="project" value="UniProtKB-KW"/>
</dbReference>